<feature type="transmembrane region" description="Helical" evidence="7">
    <location>
        <begin position="95"/>
        <end position="113"/>
    </location>
</feature>
<feature type="transmembrane region" description="Helical" evidence="7">
    <location>
        <begin position="232"/>
        <end position="260"/>
    </location>
</feature>
<feature type="transmembrane region" description="Helical" evidence="7">
    <location>
        <begin position="12"/>
        <end position="30"/>
    </location>
</feature>
<reference evidence="8 11" key="2">
    <citation type="submission" date="2019-07" db="EMBL/GenBank/DDBJ databases">
        <title>Whole genome shotgun sequence of Enterococcus mundtii NBRC 100490.</title>
        <authorList>
            <person name="Hosoyama A."/>
            <person name="Uohara A."/>
            <person name="Ohji S."/>
            <person name="Ichikawa N."/>
        </authorList>
    </citation>
    <scope>NUCLEOTIDE SEQUENCE [LARGE SCALE GENOMIC DNA]</scope>
    <source>
        <strain evidence="8 11">NBRC 100490</strain>
    </source>
</reference>
<sequence length="458" mass="49624">MRDLTKGSPAKLILLFTVPLLIGNVFQQFYNMVDMIIVGQTLGKNSLAAVGATGGLTFLIIGFAQGLTAGLAIITAQRYGAKDFRGLKKSFATSVMISVIVTVILTVLSLVFIRPMLQLMQTPADIIDEAQTFIVIILWGIFAAVSFNLLSNVIRALGDSRTPLLFLIVAVIINVVLDLIFIINFGMGVEGAAIATVIAQIASSLLCIVYIKKKIPMLQLRKKDFSFDKQEIRMHLNVALPMAFQSSIIAIGAIVLQSALNSLGTDVVAAQAAAGRIDQFAVQPMMSFGIAMATFAAQNYGAKQYGRILKGVRQTLVMSIGFSFLAGAIVIFLGRPLVSLFVSPNETVVFDLAQTYFNINGSLYWILAILFILRYTLQGLGQSKVPTIAGMMELIMRSFAAIILTGIWGYPGAALASPLAWAGSVIVLLYSYIRAVKHLKQLDAEQQQFSIEDAEISY</sequence>
<dbReference type="PANTHER" id="PTHR43549:SF3">
    <property type="entry name" value="MULTIDRUG RESISTANCE PROTEIN YPNP-RELATED"/>
    <property type="match status" value="1"/>
</dbReference>
<evidence type="ECO:0000313" key="11">
    <source>
        <dbReference type="Proteomes" id="UP000321175"/>
    </source>
</evidence>
<evidence type="ECO:0000256" key="7">
    <source>
        <dbReference type="SAM" id="Phobius"/>
    </source>
</evidence>
<evidence type="ECO:0000256" key="5">
    <source>
        <dbReference type="ARBA" id="ARBA00022989"/>
    </source>
</evidence>
<feature type="transmembrane region" description="Helical" evidence="7">
    <location>
        <begin position="353"/>
        <end position="373"/>
    </location>
</feature>
<feature type="transmembrane region" description="Helical" evidence="7">
    <location>
        <begin position="416"/>
        <end position="433"/>
    </location>
</feature>
<dbReference type="CDD" id="cd13138">
    <property type="entry name" value="MATE_yoeA_like"/>
    <property type="match status" value="1"/>
</dbReference>
<dbReference type="GeneID" id="61001004"/>
<dbReference type="Pfam" id="PF01554">
    <property type="entry name" value="MatE"/>
    <property type="match status" value="2"/>
</dbReference>
<dbReference type="Proteomes" id="UP000321175">
    <property type="component" value="Unassembled WGS sequence"/>
</dbReference>
<comment type="subcellular location">
    <subcellularLocation>
        <location evidence="1">Cell membrane</location>
        <topology evidence="1">Multi-pass membrane protein</topology>
    </subcellularLocation>
</comment>
<accession>A0A1L8V2P9</accession>
<dbReference type="RefSeq" id="WP_071866111.1">
    <property type="nucleotide sequence ID" value="NZ_BJWA01000004.1"/>
</dbReference>
<dbReference type="GO" id="GO:0042910">
    <property type="term" value="F:xenobiotic transmembrane transporter activity"/>
    <property type="evidence" value="ECO:0007669"/>
    <property type="project" value="InterPro"/>
</dbReference>
<feature type="transmembrane region" description="Helical" evidence="7">
    <location>
        <begin position="50"/>
        <end position="74"/>
    </location>
</feature>
<evidence type="ECO:0000256" key="1">
    <source>
        <dbReference type="ARBA" id="ARBA00004651"/>
    </source>
</evidence>
<keyword evidence="4 7" id="KW-0812">Transmembrane</keyword>
<evidence type="ECO:0000313" key="9">
    <source>
        <dbReference type="EMBL" id="OTP25363.1"/>
    </source>
</evidence>
<evidence type="ECO:0000256" key="3">
    <source>
        <dbReference type="ARBA" id="ARBA00022475"/>
    </source>
</evidence>
<evidence type="ECO:0000313" key="10">
    <source>
        <dbReference type="Proteomes" id="UP000195024"/>
    </source>
</evidence>
<protein>
    <submittedName>
        <fullName evidence="9">MATE efflux family protein</fullName>
    </submittedName>
    <submittedName>
        <fullName evidence="8">MATE family efflux transporter</fullName>
    </submittedName>
</protein>
<dbReference type="PANTHER" id="PTHR43549">
    <property type="entry name" value="MULTIDRUG RESISTANCE PROTEIN YPNP-RELATED"/>
    <property type="match status" value="1"/>
</dbReference>
<keyword evidence="6 7" id="KW-0472">Membrane</keyword>
<dbReference type="Proteomes" id="UP000195024">
    <property type="component" value="Unassembled WGS sequence"/>
</dbReference>
<comment type="caution">
    <text evidence="9">The sequence shown here is derived from an EMBL/GenBank/DDBJ whole genome shotgun (WGS) entry which is preliminary data.</text>
</comment>
<keyword evidence="11" id="KW-1185">Reference proteome</keyword>
<dbReference type="GO" id="GO:0005886">
    <property type="term" value="C:plasma membrane"/>
    <property type="evidence" value="ECO:0007669"/>
    <property type="project" value="UniProtKB-SubCell"/>
</dbReference>
<dbReference type="PIRSF" id="PIRSF006603">
    <property type="entry name" value="DinF"/>
    <property type="match status" value="1"/>
</dbReference>
<evidence type="ECO:0000256" key="6">
    <source>
        <dbReference type="ARBA" id="ARBA00023136"/>
    </source>
</evidence>
<dbReference type="AlphaFoldDB" id="A0A1L8V2P9"/>
<keyword evidence="5 7" id="KW-1133">Transmembrane helix</keyword>
<dbReference type="EMBL" id="BJWA01000004">
    <property type="protein sequence ID" value="GEL79644.1"/>
    <property type="molecule type" value="Genomic_DNA"/>
</dbReference>
<reference evidence="9 10" key="1">
    <citation type="submission" date="2017-05" db="EMBL/GenBank/DDBJ databases">
        <title>The Genome Sequence of Enterococcus mundtii 6B1_DIV0119.</title>
        <authorList>
            <consortium name="The Broad Institute Genomics Platform"/>
            <consortium name="The Broad Institute Genomic Center for Infectious Diseases"/>
            <person name="Earl A."/>
            <person name="Manson A."/>
            <person name="Schwartman J."/>
            <person name="Gilmore M."/>
            <person name="Abouelleil A."/>
            <person name="Cao P."/>
            <person name="Chapman S."/>
            <person name="Cusick C."/>
            <person name="Shea T."/>
            <person name="Young S."/>
            <person name="Neafsey D."/>
            <person name="Nusbaum C."/>
            <person name="Birren B."/>
        </authorList>
    </citation>
    <scope>NUCLEOTIDE SEQUENCE [LARGE SCALE GENOMIC DNA]</scope>
    <source>
        <strain evidence="9 10">6B1_DIV0119</strain>
    </source>
</reference>
<dbReference type="EMBL" id="NGMS01000002">
    <property type="protein sequence ID" value="OTP25363.1"/>
    <property type="molecule type" value="Genomic_DNA"/>
</dbReference>
<evidence type="ECO:0000256" key="2">
    <source>
        <dbReference type="ARBA" id="ARBA00022448"/>
    </source>
</evidence>
<dbReference type="NCBIfam" id="TIGR00797">
    <property type="entry name" value="matE"/>
    <property type="match status" value="1"/>
</dbReference>
<evidence type="ECO:0000256" key="4">
    <source>
        <dbReference type="ARBA" id="ARBA00022692"/>
    </source>
</evidence>
<organism evidence="9 10">
    <name type="scientific">Enterococcus mundtii</name>
    <dbReference type="NCBI Taxonomy" id="53346"/>
    <lineage>
        <taxon>Bacteria</taxon>
        <taxon>Bacillati</taxon>
        <taxon>Bacillota</taxon>
        <taxon>Bacilli</taxon>
        <taxon>Lactobacillales</taxon>
        <taxon>Enterococcaceae</taxon>
        <taxon>Enterococcus</taxon>
    </lineage>
</organism>
<dbReference type="InterPro" id="IPR002528">
    <property type="entry name" value="MATE_fam"/>
</dbReference>
<gene>
    <name evidence="8" type="primary">dinF</name>
    <name evidence="9" type="ORF">A5802_002516</name>
    <name evidence="8" type="ORF">EMU01_07880</name>
</gene>
<evidence type="ECO:0000313" key="8">
    <source>
        <dbReference type="EMBL" id="GEL79644.1"/>
    </source>
</evidence>
<feature type="transmembrane region" description="Helical" evidence="7">
    <location>
        <begin position="280"/>
        <end position="302"/>
    </location>
</feature>
<dbReference type="InterPro" id="IPR048279">
    <property type="entry name" value="MdtK-like"/>
</dbReference>
<feature type="transmembrane region" description="Helical" evidence="7">
    <location>
        <begin position="191"/>
        <end position="211"/>
    </location>
</feature>
<dbReference type="GO" id="GO:0015297">
    <property type="term" value="F:antiporter activity"/>
    <property type="evidence" value="ECO:0007669"/>
    <property type="project" value="InterPro"/>
</dbReference>
<feature type="transmembrane region" description="Helical" evidence="7">
    <location>
        <begin position="133"/>
        <end position="151"/>
    </location>
</feature>
<feature type="transmembrane region" description="Helical" evidence="7">
    <location>
        <begin position="314"/>
        <end position="333"/>
    </location>
</feature>
<keyword evidence="2" id="KW-0813">Transport</keyword>
<dbReference type="InterPro" id="IPR052031">
    <property type="entry name" value="Membrane_Transporter-Flippase"/>
</dbReference>
<proteinExistence type="predicted"/>
<feature type="transmembrane region" description="Helical" evidence="7">
    <location>
        <begin position="163"/>
        <end position="185"/>
    </location>
</feature>
<keyword evidence="3" id="KW-1003">Cell membrane</keyword>
<name>A0A1L8V2P9_ENTMU</name>
<feature type="transmembrane region" description="Helical" evidence="7">
    <location>
        <begin position="394"/>
        <end position="410"/>
    </location>
</feature>